<feature type="signal peptide" evidence="3">
    <location>
        <begin position="1"/>
        <end position="19"/>
    </location>
</feature>
<dbReference type="Pfam" id="PF00431">
    <property type="entry name" value="CUB"/>
    <property type="match status" value="1"/>
</dbReference>
<evidence type="ECO:0000313" key="5">
    <source>
        <dbReference type="EnsemblMetazoa" id="CLYHEMP013800.1"/>
    </source>
</evidence>
<name>A0A7M5WVP3_9CNID</name>
<keyword evidence="1" id="KW-1015">Disulfide bond</keyword>
<dbReference type="Proteomes" id="UP000594262">
    <property type="component" value="Unplaced"/>
</dbReference>
<dbReference type="AlphaFoldDB" id="A0A7M5WVP3"/>
<sequence>MKWILLIQLFFVIIVPHDCLVSVKKTLTQEKEAFLRRQEEWVDNYHHYFVPSKSYYCKKRVWRACTKESCGETCAVGRCVGYNQCQYITHKLKQATHTGKCIHQIDLSTQQQTETSIKMYGAENKNPFLKIQNCIWKIKLSSQNKTEISFRHFNMANETTCAQSMIALRSFEDRNIFVYCSTIQPVTERALIVDESEGLILEVNRGDWEPSEGFVLKLKKV</sequence>
<keyword evidence="6" id="KW-1185">Reference proteome</keyword>
<feature type="domain" description="CUB" evidence="4">
    <location>
        <begin position="101"/>
        <end position="221"/>
    </location>
</feature>
<accession>A0A7M5WVP3</accession>
<dbReference type="InterPro" id="IPR000859">
    <property type="entry name" value="CUB_dom"/>
</dbReference>
<dbReference type="Gene3D" id="2.60.120.290">
    <property type="entry name" value="Spermadhesin, CUB domain"/>
    <property type="match status" value="1"/>
</dbReference>
<reference evidence="5" key="1">
    <citation type="submission" date="2021-01" db="UniProtKB">
        <authorList>
            <consortium name="EnsemblMetazoa"/>
        </authorList>
    </citation>
    <scope>IDENTIFICATION</scope>
</reference>
<organism evidence="5 6">
    <name type="scientific">Clytia hemisphaerica</name>
    <dbReference type="NCBI Taxonomy" id="252671"/>
    <lineage>
        <taxon>Eukaryota</taxon>
        <taxon>Metazoa</taxon>
        <taxon>Cnidaria</taxon>
        <taxon>Hydrozoa</taxon>
        <taxon>Hydroidolina</taxon>
        <taxon>Leptothecata</taxon>
        <taxon>Obeliida</taxon>
        <taxon>Clytiidae</taxon>
        <taxon>Clytia</taxon>
    </lineage>
</organism>
<comment type="caution">
    <text evidence="2">Lacks conserved residue(s) required for the propagation of feature annotation.</text>
</comment>
<evidence type="ECO:0000259" key="4">
    <source>
        <dbReference type="PROSITE" id="PS01180"/>
    </source>
</evidence>
<feature type="chain" id="PRO_5029536099" description="CUB domain-containing protein" evidence="3">
    <location>
        <begin position="20"/>
        <end position="221"/>
    </location>
</feature>
<proteinExistence type="predicted"/>
<evidence type="ECO:0000256" key="2">
    <source>
        <dbReference type="PROSITE-ProRule" id="PRU00059"/>
    </source>
</evidence>
<dbReference type="EnsemblMetazoa" id="CLYHEMT013800.1">
    <property type="protein sequence ID" value="CLYHEMP013800.1"/>
    <property type="gene ID" value="CLYHEMG013800"/>
</dbReference>
<evidence type="ECO:0000256" key="1">
    <source>
        <dbReference type="ARBA" id="ARBA00023157"/>
    </source>
</evidence>
<dbReference type="InterPro" id="IPR035914">
    <property type="entry name" value="Sperma_CUB_dom_sf"/>
</dbReference>
<keyword evidence="3" id="KW-0732">Signal</keyword>
<protein>
    <recommendedName>
        <fullName evidence="4">CUB domain-containing protein</fullName>
    </recommendedName>
</protein>
<dbReference type="PROSITE" id="PS01180">
    <property type="entry name" value="CUB"/>
    <property type="match status" value="1"/>
</dbReference>
<evidence type="ECO:0000256" key="3">
    <source>
        <dbReference type="SAM" id="SignalP"/>
    </source>
</evidence>
<dbReference type="SUPFAM" id="SSF49854">
    <property type="entry name" value="Spermadhesin, CUB domain"/>
    <property type="match status" value="1"/>
</dbReference>
<evidence type="ECO:0000313" key="6">
    <source>
        <dbReference type="Proteomes" id="UP000594262"/>
    </source>
</evidence>